<protein>
    <submittedName>
        <fullName evidence="9">Tyrosine-protein phosphatase non-receptor type substrate 1</fullName>
    </submittedName>
</protein>
<evidence type="ECO:0000256" key="7">
    <source>
        <dbReference type="SAM" id="SignalP"/>
    </source>
</evidence>
<feature type="domain" description="Ig-like" evidence="8">
    <location>
        <begin position="143"/>
        <end position="235"/>
    </location>
</feature>
<feature type="region of interest" description="Disordered" evidence="5">
    <location>
        <begin position="399"/>
        <end position="423"/>
    </location>
</feature>
<dbReference type="KEGG" id="amj:102564144"/>
<feature type="domain" description="Ig-like" evidence="8">
    <location>
        <begin position="250"/>
        <end position="345"/>
    </location>
</feature>
<feature type="signal peptide" evidence="7">
    <location>
        <begin position="1"/>
        <end position="31"/>
    </location>
</feature>
<dbReference type="STRING" id="8496.A0A151MZZ7"/>
<dbReference type="InterPro" id="IPR007110">
    <property type="entry name" value="Ig-like_dom"/>
</dbReference>
<feature type="compositionally biased region" description="Polar residues" evidence="5">
    <location>
        <begin position="410"/>
        <end position="423"/>
    </location>
</feature>
<reference evidence="9 10" key="1">
    <citation type="journal article" date="2012" name="Genome Biol.">
        <title>Sequencing three crocodilian genomes to illuminate the evolution of archosaurs and amniotes.</title>
        <authorList>
            <person name="St John J.A."/>
            <person name="Braun E.L."/>
            <person name="Isberg S.R."/>
            <person name="Miles L.G."/>
            <person name="Chong A.Y."/>
            <person name="Gongora J."/>
            <person name="Dalzell P."/>
            <person name="Moran C."/>
            <person name="Bed'hom B."/>
            <person name="Abzhanov A."/>
            <person name="Burgess S.C."/>
            <person name="Cooksey A.M."/>
            <person name="Castoe T.A."/>
            <person name="Crawford N.G."/>
            <person name="Densmore L.D."/>
            <person name="Drew J.C."/>
            <person name="Edwards S.V."/>
            <person name="Faircloth B.C."/>
            <person name="Fujita M.K."/>
            <person name="Greenwold M.J."/>
            <person name="Hoffmann F.G."/>
            <person name="Howard J.M."/>
            <person name="Iguchi T."/>
            <person name="Janes D.E."/>
            <person name="Khan S.Y."/>
            <person name="Kohno S."/>
            <person name="de Koning A.J."/>
            <person name="Lance S.L."/>
            <person name="McCarthy F.M."/>
            <person name="McCormack J.E."/>
            <person name="Merchant M.E."/>
            <person name="Peterson D.G."/>
            <person name="Pollock D.D."/>
            <person name="Pourmand N."/>
            <person name="Raney B.J."/>
            <person name="Roessler K.A."/>
            <person name="Sanford J.R."/>
            <person name="Sawyer R.H."/>
            <person name="Schmidt C.J."/>
            <person name="Triplett E.W."/>
            <person name="Tuberville T.D."/>
            <person name="Venegas-Anaya M."/>
            <person name="Howard J.T."/>
            <person name="Jarvis E.D."/>
            <person name="Guillette L.J.Jr."/>
            <person name="Glenn T.C."/>
            <person name="Green R.E."/>
            <person name="Ray D.A."/>
        </authorList>
    </citation>
    <scope>NUCLEOTIDE SEQUENCE [LARGE SCALE GENOMIC DNA]</scope>
    <source>
        <strain evidence="9">KSC_2009_1</strain>
    </source>
</reference>
<keyword evidence="1 7" id="KW-0732">Signal</keyword>
<evidence type="ECO:0000256" key="6">
    <source>
        <dbReference type="SAM" id="Phobius"/>
    </source>
</evidence>
<dbReference type="PANTHER" id="PTHR19971">
    <property type="entry name" value="SIGNAL-REGULATORY PROTEIN BETA"/>
    <property type="match status" value="1"/>
</dbReference>
<evidence type="ECO:0000256" key="4">
    <source>
        <dbReference type="ARBA" id="ARBA00023319"/>
    </source>
</evidence>
<dbReference type="InterPro" id="IPR003597">
    <property type="entry name" value="Ig_C1-set"/>
</dbReference>
<comment type="caution">
    <text evidence="9">The sequence shown here is derived from an EMBL/GenBank/DDBJ whole genome shotgun (WGS) entry which is preliminary data.</text>
</comment>
<evidence type="ECO:0000256" key="5">
    <source>
        <dbReference type="SAM" id="MobiDB-lite"/>
    </source>
</evidence>
<dbReference type="InterPro" id="IPR051755">
    <property type="entry name" value="Ig-like_CS_Receptor"/>
</dbReference>
<dbReference type="OrthoDB" id="6370831at2759"/>
<dbReference type="SMART" id="SM00409">
    <property type="entry name" value="IG"/>
    <property type="match status" value="3"/>
</dbReference>
<dbReference type="Gene3D" id="2.60.40.10">
    <property type="entry name" value="Immunoglobulins"/>
    <property type="match status" value="3"/>
</dbReference>
<dbReference type="InterPro" id="IPR013106">
    <property type="entry name" value="Ig_V-set"/>
</dbReference>
<keyword evidence="3" id="KW-0325">Glycoprotein</keyword>
<dbReference type="PROSITE" id="PS50835">
    <property type="entry name" value="IG_LIKE"/>
    <property type="match status" value="3"/>
</dbReference>
<feature type="region of interest" description="Disordered" evidence="5">
    <location>
        <begin position="477"/>
        <end position="500"/>
    </location>
</feature>
<evidence type="ECO:0000256" key="3">
    <source>
        <dbReference type="ARBA" id="ARBA00023180"/>
    </source>
</evidence>
<feature type="domain" description="Ig-like" evidence="8">
    <location>
        <begin position="32"/>
        <end position="117"/>
    </location>
</feature>
<dbReference type="Proteomes" id="UP000050525">
    <property type="component" value="Unassembled WGS sequence"/>
</dbReference>
<dbReference type="EMBL" id="AKHW03004329">
    <property type="protein sequence ID" value="KYO30121.1"/>
    <property type="molecule type" value="Genomic_DNA"/>
</dbReference>
<sequence length="500" mass="54109">MEPLAAASRCPVWCLTSLFLFSLNSWAGVGGQDFQVLQPKDPVSVSAGDTLKLNCTVPQRGPAGPVKWFKGLGSDRQLVYADTGSLPRVTRAVPNSPSDFSINISDVRPEDAGTYYCVKFTKGSPDKEYQRGAGTVVSVSASPSAPSVSGPASRVEPGRPVNFTCTSEGFSPRNIAVTWLKDEIKLPAQPLQILPENASISYRVSSTLARSLTVGDIRSQLTCQIEHSTMSAPLQGTYNLSQALRVSPRPRLAANYSGAVPVNEMVEFTCSLAGFYPNAARLTWMENGNETQPEKSPSLTDNPDGTFSLTGTLEVRATEQRNQSSFTCRAVHDSQPPTSVTRVLAVTATSNKMEEDKKAGENSIQIIYIAVGVVCLVLGLLMVAVIYLIWAKQSKGKSSPSVRLHESEKSSGTAPQDSDTNNLTYADLNFDKAKKDQRQIIDMSQQSEYACIQTSPPATNEDNLTYADLDMVHLSQAPKRPTPLPEETGSEYASVQIQKK</sequence>
<organism evidence="9 10">
    <name type="scientific">Alligator mississippiensis</name>
    <name type="common">American alligator</name>
    <dbReference type="NCBI Taxonomy" id="8496"/>
    <lineage>
        <taxon>Eukaryota</taxon>
        <taxon>Metazoa</taxon>
        <taxon>Chordata</taxon>
        <taxon>Craniata</taxon>
        <taxon>Vertebrata</taxon>
        <taxon>Euteleostomi</taxon>
        <taxon>Archelosauria</taxon>
        <taxon>Archosauria</taxon>
        <taxon>Crocodylia</taxon>
        <taxon>Alligatoridae</taxon>
        <taxon>Alligatorinae</taxon>
        <taxon>Alligator</taxon>
    </lineage>
</organism>
<dbReference type="SUPFAM" id="SSF48726">
    <property type="entry name" value="Immunoglobulin"/>
    <property type="match status" value="3"/>
</dbReference>
<proteinExistence type="predicted"/>
<dbReference type="SMART" id="SM00407">
    <property type="entry name" value="IGc1"/>
    <property type="match status" value="2"/>
</dbReference>
<evidence type="ECO:0000256" key="2">
    <source>
        <dbReference type="ARBA" id="ARBA00023157"/>
    </source>
</evidence>
<dbReference type="Pfam" id="PF07686">
    <property type="entry name" value="V-set"/>
    <property type="match status" value="1"/>
</dbReference>
<keyword evidence="6" id="KW-0472">Membrane</keyword>
<evidence type="ECO:0000259" key="8">
    <source>
        <dbReference type="PROSITE" id="PS50835"/>
    </source>
</evidence>
<feature type="chain" id="PRO_5007585615" evidence="7">
    <location>
        <begin position="32"/>
        <end position="500"/>
    </location>
</feature>
<evidence type="ECO:0000313" key="9">
    <source>
        <dbReference type="EMBL" id="KYO30121.1"/>
    </source>
</evidence>
<keyword evidence="6" id="KW-0812">Transmembrane</keyword>
<dbReference type="Pfam" id="PF07654">
    <property type="entry name" value="C1-set"/>
    <property type="match status" value="2"/>
</dbReference>
<feature type="compositionally biased region" description="Polar residues" evidence="5">
    <location>
        <begin position="491"/>
        <end position="500"/>
    </location>
</feature>
<dbReference type="AlphaFoldDB" id="A0A151MZZ7"/>
<dbReference type="InterPro" id="IPR003599">
    <property type="entry name" value="Ig_sub"/>
</dbReference>
<name>A0A151MZZ7_ALLMI</name>
<feature type="transmembrane region" description="Helical" evidence="6">
    <location>
        <begin position="366"/>
        <end position="390"/>
    </location>
</feature>
<accession>A0A151MZZ7</accession>
<dbReference type="eggNOG" id="ENOG502S1XD">
    <property type="taxonomic scope" value="Eukaryota"/>
</dbReference>
<dbReference type="InterPro" id="IPR013783">
    <property type="entry name" value="Ig-like_fold"/>
</dbReference>
<evidence type="ECO:0000256" key="1">
    <source>
        <dbReference type="ARBA" id="ARBA00022729"/>
    </source>
</evidence>
<keyword evidence="10" id="KW-1185">Reference proteome</keyword>
<keyword evidence="4" id="KW-0393">Immunoglobulin domain</keyword>
<keyword evidence="2" id="KW-1015">Disulfide bond</keyword>
<keyword evidence="6" id="KW-1133">Transmembrane helix</keyword>
<evidence type="ECO:0000313" key="10">
    <source>
        <dbReference type="Proteomes" id="UP000050525"/>
    </source>
</evidence>
<dbReference type="SMART" id="SM00406">
    <property type="entry name" value="IGv"/>
    <property type="match status" value="1"/>
</dbReference>
<gene>
    <name evidence="9" type="primary">SIRPA</name>
    <name evidence="9" type="ORF">Y1Q_0021193</name>
</gene>
<dbReference type="InterPro" id="IPR036179">
    <property type="entry name" value="Ig-like_dom_sf"/>
</dbReference>
<dbReference type="FunFam" id="2.60.40.10:FF:000295">
    <property type="entry name" value="Tyrosine-protein phosphatase non-receptor type substrate 1"/>
    <property type="match status" value="1"/>
</dbReference>